<name>A0A699TPE0_TANCI</name>
<feature type="domain" description="Transposase IS66 central" evidence="1">
    <location>
        <begin position="1"/>
        <end position="125"/>
    </location>
</feature>
<evidence type="ECO:0000259" key="1">
    <source>
        <dbReference type="Pfam" id="PF03050"/>
    </source>
</evidence>
<organism evidence="3">
    <name type="scientific">Tanacetum cinerariifolium</name>
    <name type="common">Dalmatian daisy</name>
    <name type="synonym">Chrysanthemum cinerariifolium</name>
    <dbReference type="NCBI Taxonomy" id="118510"/>
    <lineage>
        <taxon>Eukaryota</taxon>
        <taxon>Viridiplantae</taxon>
        <taxon>Streptophyta</taxon>
        <taxon>Embryophyta</taxon>
        <taxon>Tracheophyta</taxon>
        <taxon>Spermatophyta</taxon>
        <taxon>Magnoliopsida</taxon>
        <taxon>eudicotyledons</taxon>
        <taxon>Gunneridae</taxon>
        <taxon>Pentapetalae</taxon>
        <taxon>asterids</taxon>
        <taxon>campanulids</taxon>
        <taxon>Asterales</taxon>
        <taxon>Asteraceae</taxon>
        <taxon>Asteroideae</taxon>
        <taxon>Anthemideae</taxon>
        <taxon>Anthemidinae</taxon>
        <taxon>Tanacetum</taxon>
    </lineage>
</organism>
<feature type="domain" description="Transposase IS66 C-terminal" evidence="2">
    <location>
        <begin position="132"/>
        <end position="169"/>
    </location>
</feature>
<dbReference type="PANTHER" id="PTHR33678">
    <property type="entry name" value="BLL1576 PROTEIN"/>
    <property type="match status" value="1"/>
</dbReference>
<dbReference type="InterPro" id="IPR052344">
    <property type="entry name" value="Transposase-related"/>
</dbReference>
<proteinExistence type="predicted"/>
<dbReference type="AlphaFoldDB" id="A0A699TPE0"/>
<evidence type="ECO:0000259" key="2">
    <source>
        <dbReference type="Pfam" id="PF13817"/>
    </source>
</evidence>
<feature type="non-terminal residue" evidence="3">
    <location>
        <position position="1"/>
    </location>
</feature>
<sequence>KIHDLYEARPNDFNKEALDRIAALYAVEEAIRGKPATERAVYRKQHAAPLLDALHAWYTATIATLSKQSDTSKAIMYTLNRWPALTHYIDDGHLEIDNNAAERALRGVALGRRNYLFAGADSGGERAAAIYSLIGTAKLNGIDPEAYLRHVLKVIAEHPVNRVDELLPWAVADKLPTYDR</sequence>
<reference evidence="3" key="1">
    <citation type="journal article" date="2019" name="Sci. Rep.">
        <title>Draft genome of Tanacetum cinerariifolium, the natural source of mosquito coil.</title>
        <authorList>
            <person name="Yamashiro T."/>
            <person name="Shiraishi A."/>
            <person name="Satake H."/>
            <person name="Nakayama K."/>
        </authorList>
    </citation>
    <scope>NUCLEOTIDE SEQUENCE</scope>
</reference>
<dbReference type="PANTHER" id="PTHR33678:SF1">
    <property type="entry name" value="BLL1576 PROTEIN"/>
    <property type="match status" value="1"/>
</dbReference>
<dbReference type="InterPro" id="IPR039552">
    <property type="entry name" value="IS66_C"/>
</dbReference>
<dbReference type="InterPro" id="IPR004291">
    <property type="entry name" value="Transposase_IS66_central"/>
</dbReference>
<protein>
    <submittedName>
        <fullName evidence="3">Uncharacterized protein</fullName>
    </submittedName>
</protein>
<dbReference type="EMBL" id="BKCJ011248226">
    <property type="protein sequence ID" value="GFD09824.1"/>
    <property type="molecule type" value="Genomic_DNA"/>
</dbReference>
<gene>
    <name evidence="3" type="ORF">Tci_881793</name>
</gene>
<comment type="caution">
    <text evidence="3">The sequence shown here is derived from an EMBL/GenBank/DDBJ whole genome shotgun (WGS) entry which is preliminary data.</text>
</comment>
<accession>A0A699TPE0</accession>
<evidence type="ECO:0000313" key="3">
    <source>
        <dbReference type="EMBL" id="GFD09824.1"/>
    </source>
</evidence>
<dbReference type="Pfam" id="PF03050">
    <property type="entry name" value="DDE_Tnp_IS66"/>
    <property type="match status" value="1"/>
</dbReference>
<dbReference type="Pfam" id="PF13817">
    <property type="entry name" value="DDE_Tnp_IS66_C"/>
    <property type="match status" value="1"/>
</dbReference>